<proteinExistence type="predicted"/>
<dbReference type="AlphaFoldDB" id="A0AAV2BG01"/>
<comment type="caution">
    <text evidence="2">The sequence shown here is derived from an EMBL/GenBank/DDBJ whole genome shotgun (WGS) entry which is preliminary data.</text>
</comment>
<gene>
    <name evidence="2" type="ORF">LARSCL_LOCUS18895</name>
</gene>
<reference evidence="2 3" key="1">
    <citation type="submission" date="2024-04" db="EMBL/GenBank/DDBJ databases">
        <authorList>
            <person name="Rising A."/>
            <person name="Reimegard J."/>
            <person name="Sonavane S."/>
            <person name="Akerstrom W."/>
            <person name="Nylinder S."/>
            <person name="Hedman E."/>
            <person name="Kallberg Y."/>
        </authorList>
    </citation>
    <scope>NUCLEOTIDE SEQUENCE [LARGE SCALE GENOMIC DNA]</scope>
</reference>
<organism evidence="2 3">
    <name type="scientific">Larinioides sclopetarius</name>
    <dbReference type="NCBI Taxonomy" id="280406"/>
    <lineage>
        <taxon>Eukaryota</taxon>
        <taxon>Metazoa</taxon>
        <taxon>Ecdysozoa</taxon>
        <taxon>Arthropoda</taxon>
        <taxon>Chelicerata</taxon>
        <taxon>Arachnida</taxon>
        <taxon>Araneae</taxon>
        <taxon>Araneomorphae</taxon>
        <taxon>Entelegynae</taxon>
        <taxon>Araneoidea</taxon>
        <taxon>Araneidae</taxon>
        <taxon>Larinioides</taxon>
    </lineage>
</organism>
<evidence type="ECO:0000313" key="3">
    <source>
        <dbReference type="Proteomes" id="UP001497382"/>
    </source>
</evidence>
<dbReference type="Proteomes" id="UP001497382">
    <property type="component" value="Unassembled WGS sequence"/>
</dbReference>
<evidence type="ECO:0000256" key="1">
    <source>
        <dbReference type="SAM" id="Coils"/>
    </source>
</evidence>
<keyword evidence="1" id="KW-0175">Coiled coil</keyword>
<name>A0AAV2BG01_9ARAC</name>
<sequence length="106" mass="12484">MDLQDICKYYGNRKAVKRRIQSSAAKVSEKPIRLQPETKESQRMVELAERKLTLLELQVDLLDRRAAAAERKAKAEEQSALLQAKTLHQQWRNHMHTLRMKKLEFL</sequence>
<evidence type="ECO:0000313" key="2">
    <source>
        <dbReference type="EMBL" id="CAL1294756.1"/>
    </source>
</evidence>
<accession>A0AAV2BG01</accession>
<protein>
    <submittedName>
        <fullName evidence="2">Uncharacterized protein</fullName>
    </submittedName>
</protein>
<dbReference type="EMBL" id="CAXIEN010000353">
    <property type="protein sequence ID" value="CAL1294756.1"/>
    <property type="molecule type" value="Genomic_DNA"/>
</dbReference>
<keyword evidence="3" id="KW-1185">Reference proteome</keyword>
<feature type="coiled-coil region" evidence="1">
    <location>
        <begin position="45"/>
        <end position="85"/>
    </location>
</feature>